<dbReference type="InterPro" id="IPR000310">
    <property type="entry name" value="Orn/Lys/Arg_deCO2ase_major_dom"/>
</dbReference>
<evidence type="ECO:0000313" key="9">
    <source>
        <dbReference type="Proteomes" id="UP000243819"/>
    </source>
</evidence>
<dbReference type="OrthoDB" id="9815233at2"/>
<dbReference type="InterPro" id="IPR052357">
    <property type="entry name" value="Orn_Lys_Arg_decarboxylase-I"/>
</dbReference>
<dbReference type="STRING" id="1120990.SAMN03080614_101134"/>
<evidence type="ECO:0000259" key="7">
    <source>
        <dbReference type="Pfam" id="PF03711"/>
    </source>
</evidence>
<evidence type="ECO:0000256" key="3">
    <source>
        <dbReference type="ARBA" id="ARBA00022793"/>
    </source>
</evidence>
<evidence type="ECO:0000256" key="2">
    <source>
        <dbReference type="ARBA" id="ARBA00010671"/>
    </source>
</evidence>
<evidence type="ECO:0000256" key="5">
    <source>
        <dbReference type="ARBA" id="ARBA00023239"/>
    </source>
</evidence>
<keyword evidence="4" id="KW-0663">Pyridoxal phosphate</keyword>
<proteinExistence type="inferred from homology"/>
<dbReference type="SUPFAM" id="SSF53383">
    <property type="entry name" value="PLP-dependent transferases"/>
    <property type="match status" value="1"/>
</dbReference>
<dbReference type="Gene3D" id="3.40.640.10">
    <property type="entry name" value="Type I PLP-dependent aspartate aminotransferase-like (Major domain)"/>
    <property type="match status" value="1"/>
</dbReference>
<keyword evidence="9" id="KW-1185">Reference proteome</keyword>
<keyword evidence="3" id="KW-0210">Decarboxylase</keyword>
<dbReference type="GO" id="GO:0016831">
    <property type="term" value="F:carboxy-lyase activity"/>
    <property type="evidence" value="ECO:0007669"/>
    <property type="project" value="UniProtKB-KW"/>
</dbReference>
<dbReference type="SUPFAM" id="SSF55904">
    <property type="entry name" value="Ornithine decarboxylase C-terminal domain"/>
    <property type="match status" value="1"/>
</dbReference>
<dbReference type="Pfam" id="PF03711">
    <property type="entry name" value="OKR_DC_1_C"/>
    <property type="match status" value="1"/>
</dbReference>
<protein>
    <submittedName>
        <fullName evidence="8">Arginine/lysine/ornithine decarboxylase</fullName>
    </submittedName>
</protein>
<evidence type="ECO:0000256" key="4">
    <source>
        <dbReference type="ARBA" id="ARBA00022898"/>
    </source>
</evidence>
<dbReference type="InterPro" id="IPR008286">
    <property type="entry name" value="Prn/Lys/Arg_de-COase_C"/>
</dbReference>
<organism evidence="8 9">
    <name type="scientific">Anaerobranca gottschalkii DSM 13577</name>
    <dbReference type="NCBI Taxonomy" id="1120990"/>
    <lineage>
        <taxon>Bacteria</taxon>
        <taxon>Bacillati</taxon>
        <taxon>Bacillota</taxon>
        <taxon>Clostridia</taxon>
        <taxon>Eubacteriales</taxon>
        <taxon>Proteinivoracaceae</taxon>
        <taxon>Anaerobranca</taxon>
    </lineage>
</organism>
<dbReference type="InterPro" id="IPR015421">
    <property type="entry name" value="PyrdxlP-dep_Trfase_major"/>
</dbReference>
<evidence type="ECO:0000259" key="6">
    <source>
        <dbReference type="Pfam" id="PF01276"/>
    </source>
</evidence>
<dbReference type="RefSeq" id="WP_091349696.1">
    <property type="nucleotide sequence ID" value="NZ_FOIF01000011.1"/>
</dbReference>
<dbReference type="Gene3D" id="3.90.100.10">
    <property type="entry name" value="Orn/Lys/Arg decarboxylase, C-terminal domain"/>
    <property type="match status" value="1"/>
</dbReference>
<dbReference type="Proteomes" id="UP000243819">
    <property type="component" value="Unassembled WGS sequence"/>
</dbReference>
<evidence type="ECO:0000256" key="1">
    <source>
        <dbReference type="ARBA" id="ARBA00001933"/>
    </source>
</evidence>
<feature type="domain" description="Orn/Lys/Arg decarboxylase C-terminal" evidence="7">
    <location>
        <begin position="376"/>
        <end position="469"/>
    </location>
</feature>
<sequence length="492" mass="53932">MKNKGQNQTPLFTALKEYSKSGIVPFDVPGHKQGKGIKEFTEYVGTTLMELDVNSVKCLDNICNPIGVIKEAEDLAAQAFGADHSFFLVNGTTSGVQTMIMSACKPGDKIIIPRNAHKSAISGIILSGAIPIYIQPEIDENLGIAMGVTVERVKKTIKAHPDAKAIFLINPTYYGATSNIKEIVEIAHQHSMAVLVDEAHGAHMGFHEEFPPSAMELGADMSAVSLHKTGGSLTQSSLLLLKKGIIDPFTVKANLNLTQTTSASYLLMSSLDVARKQLATQGQELLDRVLKLVRKAREEINKIDGLYAFGKELVGNPGVYDFDESKLGVNVRKLGLTGFEVYDILRDDYKIQVELADYYNIMAIVSLGDTEQSLNALVNALKDIAFRYRKDEEIKMITNVLKNPAVIVSPRDAYYSSKRVVKLDDAVGEISGESIMAYPPGIPVVAPGERITKEMIEYIKLLKEEETLLQGTEDPYIEYIKVLGLNTNGFGK</sequence>
<name>A0A1H9ZNA9_9FIRM</name>
<dbReference type="AlphaFoldDB" id="A0A1H9ZNA9"/>
<accession>A0A1H9ZNA9</accession>
<dbReference type="CDD" id="cd00615">
    <property type="entry name" value="Orn_deC_like"/>
    <property type="match status" value="1"/>
</dbReference>
<gene>
    <name evidence="8" type="ORF">SAMN03080614_101134</name>
</gene>
<comment type="similarity">
    <text evidence="2">Belongs to the Orn/Lys/Arg decarboxylase class-I family.</text>
</comment>
<dbReference type="InterPro" id="IPR015424">
    <property type="entry name" value="PyrdxlP-dep_Trfase"/>
</dbReference>
<dbReference type="Pfam" id="PF01276">
    <property type="entry name" value="OKR_DC_1"/>
    <property type="match status" value="1"/>
</dbReference>
<dbReference type="PANTHER" id="PTHR43277:SF4">
    <property type="entry name" value="ARGININE DECARBOXYLASE"/>
    <property type="match status" value="1"/>
</dbReference>
<dbReference type="EMBL" id="FOIF01000011">
    <property type="protein sequence ID" value="SES83244.1"/>
    <property type="molecule type" value="Genomic_DNA"/>
</dbReference>
<reference evidence="9" key="1">
    <citation type="submission" date="2016-10" db="EMBL/GenBank/DDBJ databases">
        <authorList>
            <person name="Varghese N."/>
            <person name="Submissions S."/>
        </authorList>
    </citation>
    <scope>NUCLEOTIDE SEQUENCE [LARGE SCALE GENOMIC DNA]</scope>
    <source>
        <strain evidence="9">DSM 13577</strain>
    </source>
</reference>
<dbReference type="InterPro" id="IPR036633">
    <property type="entry name" value="Prn/Lys/Arg_de-COase_C_sf"/>
</dbReference>
<evidence type="ECO:0000313" key="8">
    <source>
        <dbReference type="EMBL" id="SES83244.1"/>
    </source>
</evidence>
<dbReference type="PANTHER" id="PTHR43277">
    <property type="entry name" value="ARGININE DECARBOXYLASE"/>
    <property type="match status" value="1"/>
</dbReference>
<feature type="domain" description="Orn/Lys/Arg decarboxylases family 1 pyridoxal-P attachment site" evidence="6">
    <location>
        <begin position="9"/>
        <end position="371"/>
    </location>
</feature>
<keyword evidence="5" id="KW-0456">Lyase</keyword>
<comment type="cofactor">
    <cofactor evidence="1">
        <name>pyridoxal 5'-phosphate</name>
        <dbReference type="ChEBI" id="CHEBI:597326"/>
    </cofactor>
</comment>